<keyword evidence="1" id="KW-0812">Transmembrane</keyword>
<proteinExistence type="predicted"/>
<keyword evidence="1" id="KW-1133">Transmembrane helix</keyword>
<name>A0A8I1HSC5_9CORY</name>
<dbReference type="RefSeq" id="WP_005324176.1">
    <property type="nucleotide sequence ID" value="NZ_CP175764.1"/>
</dbReference>
<keyword evidence="1" id="KW-0472">Membrane</keyword>
<organism evidence="2 3">
    <name type="scientific">Corynebacterium tuberculostearicum</name>
    <dbReference type="NCBI Taxonomy" id="38304"/>
    <lineage>
        <taxon>Bacteria</taxon>
        <taxon>Bacillati</taxon>
        <taxon>Actinomycetota</taxon>
        <taxon>Actinomycetes</taxon>
        <taxon>Mycobacteriales</taxon>
        <taxon>Corynebacteriaceae</taxon>
        <taxon>Corynebacterium</taxon>
    </lineage>
</organism>
<dbReference type="AlphaFoldDB" id="A0A8I1HSC5"/>
<dbReference type="Proteomes" id="UP000603369">
    <property type="component" value="Unassembled WGS sequence"/>
</dbReference>
<evidence type="ECO:0000313" key="3">
    <source>
        <dbReference type="Proteomes" id="UP000603369"/>
    </source>
</evidence>
<dbReference type="EMBL" id="JAEHFL010000002">
    <property type="protein sequence ID" value="MBK3427324.1"/>
    <property type="molecule type" value="Genomic_DNA"/>
</dbReference>
<accession>A0A8I1HSC5</accession>
<evidence type="ECO:0000256" key="1">
    <source>
        <dbReference type="SAM" id="Phobius"/>
    </source>
</evidence>
<protein>
    <submittedName>
        <fullName evidence="2">Uncharacterized protein</fullName>
    </submittedName>
</protein>
<evidence type="ECO:0000313" key="2">
    <source>
        <dbReference type="EMBL" id="MBK3427324.1"/>
    </source>
</evidence>
<feature type="transmembrane region" description="Helical" evidence="1">
    <location>
        <begin position="20"/>
        <end position="42"/>
    </location>
</feature>
<keyword evidence="3" id="KW-1185">Reference proteome</keyword>
<gene>
    <name evidence="2" type="ORF">JDP02_02200</name>
</gene>
<comment type="caution">
    <text evidence="2">The sequence shown here is derived from an EMBL/GenBank/DDBJ whole genome shotgun (WGS) entry which is preliminary data.</text>
</comment>
<reference evidence="2 3" key="1">
    <citation type="submission" date="2020-12" db="EMBL/GenBank/DDBJ databases">
        <title>Draft genome sequence of the commensal strain Corynebacterium tuberculostearicum MFP09/CIP 102622 isolated from human skin.</title>
        <authorList>
            <person name="Boukerb A.M."/>
            <person name="Janvier X."/>
            <person name="Feuilloley M.G.J."/>
            <person name="Groboillot A."/>
        </authorList>
    </citation>
    <scope>NUCLEOTIDE SEQUENCE [LARGE SCALE GENOMIC DNA]</scope>
    <source>
        <strain evidence="2 3">CIP 102622</strain>
    </source>
</reference>
<sequence>MEWLTSLGSTLSQLLVQAPVWIQMVIVVAIAVPLMVVIAWCLMWAVDRVANRAAGVISQQRSRSTKVDHHG</sequence>